<feature type="signal peptide" evidence="1">
    <location>
        <begin position="1"/>
        <end position="24"/>
    </location>
</feature>
<gene>
    <name evidence="2" type="ORF">CHLNCDRAFT_139207</name>
</gene>
<dbReference type="KEGG" id="cvr:CHLNCDRAFT_139207"/>
<sequence length="691" mass="70339">MALHMDICLLVMLLPLCTLAEVAADQRHGRRRNLLQTFGVGTMTITPQDGMFNPTLDNKLGITAKCAVTGSGGQATTACWRAQLAECGHSPCDTGQLPAYNSSGPTTYAPANVTYGGAPPTYSSTYQFSISNATTYAVGQLSCVLATASWCPAAPKAPAATQAAEPAPTIITSNSTSNVTGVIYPGASNKVQVKATCIIEGQYALTRVQNWPAQMQLCGPTGGSTCSGNSYNPGIATLTPSKVTYNTTSNRYTAEYTFTIDDAWKGQPITHRYFLCLYKDANANVVQKSGASIDVPAAFSSPSTISKAAISKAAISKTPISKTPISKAAISKTSISKNPISKPAISKTSISKTSAAAITCSPTALSTASLPSPATLSSSLPATPPSASECGPPYHIFEQRTLGNGTAESMTGCPCGYITAMHVGYVTVGGTSYVSTGSFIQDPAFASIVPPPTVQIYPCPGGGCASLVGYFSGLLPPANAIGIVGLGTTGDTAAPDSDSITCSSGVALGVDTARWNATFALPDVGQRVVVGCGIPMSTSGRGTVMRSMLVEAGGNTVQANITGTLVGGARVWKLEPTYNGQNAPVGLARLRAGVKATYTRPSVARNTPGLVVVDAGYARVTISQPINPSLGAAGGLLDVDVALFSTLQPPVKGVLAPSYRAALARALARPAMAAAAAGGGGPLFSASASSG</sequence>
<accession>E1ZPG8</accession>
<feature type="chain" id="PRO_5003156424" evidence="1">
    <location>
        <begin position="25"/>
        <end position="691"/>
    </location>
</feature>
<name>E1ZPG8_CHLVA</name>
<evidence type="ECO:0000313" key="3">
    <source>
        <dbReference type="Proteomes" id="UP000008141"/>
    </source>
</evidence>
<dbReference type="OrthoDB" id="512001at2759"/>
<dbReference type="Proteomes" id="UP000008141">
    <property type="component" value="Unassembled WGS sequence"/>
</dbReference>
<dbReference type="InParanoid" id="E1ZPG8"/>
<proteinExistence type="predicted"/>
<organism evidence="3">
    <name type="scientific">Chlorella variabilis</name>
    <name type="common">Green alga</name>
    <dbReference type="NCBI Taxonomy" id="554065"/>
    <lineage>
        <taxon>Eukaryota</taxon>
        <taxon>Viridiplantae</taxon>
        <taxon>Chlorophyta</taxon>
        <taxon>core chlorophytes</taxon>
        <taxon>Trebouxiophyceae</taxon>
        <taxon>Chlorellales</taxon>
        <taxon>Chlorellaceae</taxon>
        <taxon>Chlorella clade</taxon>
        <taxon>Chlorella</taxon>
    </lineage>
</organism>
<protein>
    <submittedName>
        <fullName evidence="2">Uncharacterized protein</fullName>
    </submittedName>
</protein>
<keyword evidence="1" id="KW-0732">Signal</keyword>
<dbReference type="RefSeq" id="XP_005844378.1">
    <property type="nucleotide sequence ID" value="XM_005844316.1"/>
</dbReference>
<keyword evidence="3" id="KW-1185">Reference proteome</keyword>
<reference evidence="2 3" key="1">
    <citation type="journal article" date="2010" name="Plant Cell">
        <title>The Chlorella variabilis NC64A genome reveals adaptation to photosymbiosis, coevolution with viruses, and cryptic sex.</title>
        <authorList>
            <person name="Blanc G."/>
            <person name="Duncan G."/>
            <person name="Agarkova I."/>
            <person name="Borodovsky M."/>
            <person name="Gurnon J."/>
            <person name="Kuo A."/>
            <person name="Lindquist E."/>
            <person name="Lucas S."/>
            <person name="Pangilinan J."/>
            <person name="Polle J."/>
            <person name="Salamov A."/>
            <person name="Terry A."/>
            <person name="Yamada T."/>
            <person name="Dunigan D.D."/>
            <person name="Grigoriev I.V."/>
            <person name="Claverie J.M."/>
            <person name="Van Etten J.L."/>
        </authorList>
    </citation>
    <scope>NUCLEOTIDE SEQUENCE [LARGE SCALE GENOMIC DNA]</scope>
    <source>
        <strain evidence="2 3">NC64A</strain>
    </source>
</reference>
<evidence type="ECO:0000256" key="1">
    <source>
        <dbReference type="SAM" id="SignalP"/>
    </source>
</evidence>
<evidence type="ECO:0000313" key="2">
    <source>
        <dbReference type="EMBL" id="EFN52276.1"/>
    </source>
</evidence>
<dbReference type="GeneID" id="17351683"/>
<dbReference type="AlphaFoldDB" id="E1ZPG8"/>
<dbReference type="EMBL" id="GL433857">
    <property type="protein sequence ID" value="EFN52276.1"/>
    <property type="molecule type" value="Genomic_DNA"/>
</dbReference>